<sequence length="970" mass="107521">MIEKVVYFFNDSQQMIKIVDENQLIEVLQTKEITANKQELLNDRLSVTASFDRELRDARYMAVKEENDFSMYRIIDDTDQGNHLLFNGIGFGPNELDSYIVKKVQSKKREMVSVIQELLKSTEGEWRLGHADTGLSKVTQDFVFVSVKEALKYLQSLDCEILFRCNVTGKGITDKWIEVYHQIGDESNTRFDYGDNALTIVKERDRSEVYTSLIGQGKKQGVGTETEQRVEFTNIEWKKELGNPLDKPKGQNWLEYPEMTALHGIPTKKGRMRKREQVLLLDDLEDPKELLERTYLQLIECSRPLVQFKTTVFDGDAIGNIVTIHRYDRDYHYKTRVYQTKLNRLTGQIEASLGDNLSKSSVRQSSSMRNSIQALDESKTTFYESEEISKQQSDIIRGANGGSVLLMSPSDLGKSTSREPFQMIWMNGSKISNSNHFLVANSDGIGFIKGEFDLDNLKTAWTIDGKFNADYIAAGKIKAIDIEGVNISGSSIKGTKINGSSIKTMDAKDFQVVIENGGIDFEKRSKELHGEGLGSIYATYGGSKINGFAIIQKPGYIFSINSESKNFSSSRPVFQVPKESTSENILYNVYGKGSFYGPVEFNEPVIFKKNVKFNGQVEINGKLFVGGKEIIPGQGGGPGGGGGTGTGGYPPEVSTNSEKWAWDLWIFLVANGYTKQAAAGILGNVQGETGSMNPDTAQINGPAYGIVQWDGSAYPLVGSQTWDGREYVQRLMAAAGITTDYKTMSAQSRLLEWSMYNGQWLGRVSPTSVSGFKLMTDAAEAATVFERNYERPAATHPERRQYAIEWYNKFKDLKASTTTGESGLKHLETLVGKQIGNGQCYGLSAEYSGYLGGCGLGAGTQYALSHVIGNTSAASDIGIAYDWGALGWKVVKNPSKNQLAVGAIINWSRGGRVSTWYADATYGHTGVIRGLNNGKIQTYEQNTELGMICGKLERDYYSANDISSIVIPPK</sequence>
<dbReference type="Gene3D" id="3.90.1720.60">
    <property type="match status" value="1"/>
</dbReference>
<dbReference type="Proteomes" id="UP000013785">
    <property type="component" value="Unassembled WGS sequence"/>
</dbReference>
<dbReference type="InterPro" id="IPR007119">
    <property type="entry name" value="Phage_tail_spike_N"/>
</dbReference>
<evidence type="ECO:0000313" key="3">
    <source>
        <dbReference type="Proteomes" id="UP000013785"/>
    </source>
</evidence>
<protein>
    <submittedName>
        <fullName evidence="2">Phage minor structural protein</fullName>
    </submittedName>
</protein>
<dbReference type="InterPro" id="IPR038765">
    <property type="entry name" value="Papain-like_cys_pep_sf"/>
</dbReference>
<dbReference type="RefSeq" id="WP_010769815.1">
    <property type="nucleotide sequence ID" value="NZ_ASWE01000001.1"/>
</dbReference>
<organism evidence="2 3">
    <name type="scientific">Enterococcus phoeniculicola ATCC BAA-412</name>
    <dbReference type="NCBI Taxonomy" id="1158610"/>
    <lineage>
        <taxon>Bacteria</taxon>
        <taxon>Bacillati</taxon>
        <taxon>Bacillota</taxon>
        <taxon>Bacilli</taxon>
        <taxon>Lactobacillales</taxon>
        <taxon>Enterococcaceae</taxon>
        <taxon>Enterococcus</taxon>
    </lineage>
</organism>
<dbReference type="NCBIfam" id="TIGR01665">
    <property type="entry name" value="put_anti_recept"/>
    <property type="match status" value="1"/>
</dbReference>
<dbReference type="eggNOG" id="COG4926">
    <property type="taxonomic scope" value="Bacteria"/>
</dbReference>
<evidence type="ECO:0000313" key="2">
    <source>
        <dbReference type="EMBL" id="EOL41619.1"/>
    </source>
</evidence>
<evidence type="ECO:0000259" key="1">
    <source>
        <dbReference type="PROSITE" id="PS50911"/>
    </source>
</evidence>
<dbReference type="InterPro" id="IPR041219">
    <property type="entry name" value="Phage_lysozyme2"/>
</dbReference>
<dbReference type="EMBL" id="AJAT01000018">
    <property type="protein sequence ID" value="EOL41619.1"/>
    <property type="molecule type" value="Genomic_DNA"/>
</dbReference>
<accession>R3TJM6</accession>
<dbReference type="HOGENOM" id="CLU_016720_0_0_9"/>
<feature type="domain" description="Peptidase C51" evidence="1">
    <location>
        <begin position="815"/>
        <end position="966"/>
    </location>
</feature>
<dbReference type="AlphaFoldDB" id="R3TJM6"/>
<keyword evidence="3" id="KW-1185">Reference proteome</keyword>
<dbReference type="PATRIC" id="fig|1158610.3.peg.3170"/>
<name>R3TJM6_9ENTE</name>
<dbReference type="SUPFAM" id="SSF54001">
    <property type="entry name" value="Cysteine proteinases"/>
    <property type="match status" value="1"/>
</dbReference>
<dbReference type="STRING" id="154621.RV11_GL002859"/>
<dbReference type="InterPro" id="IPR007921">
    <property type="entry name" value="CHAP_dom"/>
</dbReference>
<proteinExistence type="predicted"/>
<dbReference type="PROSITE" id="PS50911">
    <property type="entry name" value="CHAP"/>
    <property type="match status" value="1"/>
</dbReference>
<comment type="caution">
    <text evidence="2">The sequence shown here is derived from an EMBL/GenBank/DDBJ whole genome shotgun (WGS) entry which is preliminary data.</text>
</comment>
<gene>
    <name evidence="2" type="ORF">UC3_03183</name>
</gene>
<dbReference type="Pfam" id="PF18013">
    <property type="entry name" value="Phage_lysozyme2"/>
    <property type="match status" value="1"/>
</dbReference>
<dbReference type="InterPro" id="IPR010572">
    <property type="entry name" value="Tail_dom"/>
</dbReference>
<reference evidence="2 3" key="1">
    <citation type="submission" date="2013-02" db="EMBL/GenBank/DDBJ databases">
        <title>The Genome Sequence of Enterococcus phoeniculicola BAA-412.</title>
        <authorList>
            <consortium name="The Broad Institute Genome Sequencing Platform"/>
            <consortium name="The Broad Institute Genome Sequencing Center for Infectious Disease"/>
            <person name="Earl A.M."/>
            <person name="Gilmore M.S."/>
            <person name="Lebreton F."/>
            <person name="Walker B."/>
            <person name="Young S.K."/>
            <person name="Zeng Q."/>
            <person name="Gargeya S."/>
            <person name="Fitzgerald M."/>
            <person name="Haas B."/>
            <person name="Abouelleil A."/>
            <person name="Alvarado L."/>
            <person name="Arachchi H.M."/>
            <person name="Berlin A.M."/>
            <person name="Chapman S.B."/>
            <person name="Dewar J."/>
            <person name="Goldberg J."/>
            <person name="Griggs A."/>
            <person name="Gujja S."/>
            <person name="Hansen M."/>
            <person name="Howarth C."/>
            <person name="Imamovic A."/>
            <person name="Larimer J."/>
            <person name="McCowan C."/>
            <person name="Murphy C."/>
            <person name="Neiman D."/>
            <person name="Pearson M."/>
            <person name="Priest M."/>
            <person name="Roberts A."/>
            <person name="Saif S."/>
            <person name="Shea T."/>
            <person name="Sisk P."/>
            <person name="Sykes S."/>
            <person name="Wortman J."/>
            <person name="Nusbaum C."/>
            <person name="Birren B."/>
        </authorList>
    </citation>
    <scope>NUCLEOTIDE SEQUENCE [LARGE SCALE GENOMIC DNA]</scope>
    <source>
        <strain evidence="2 3">ATCC BAA-412</strain>
    </source>
</reference>
<dbReference type="Pfam" id="PF06605">
    <property type="entry name" value="Prophage_tail"/>
    <property type="match status" value="1"/>
</dbReference>
<dbReference type="Pfam" id="PF05257">
    <property type="entry name" value="CHAP"/>
    <property type="match status" value="1"/>
</dbReference>